<protein>
    <submittedName>
        <fullName evidence="2">GNAT family protein</fullName>
    </submittedName>
</protein>
<dbReference type="Gene3D" id="3.40.630.30">
    <property type="match status" value="1"/>
</dbReference>
<dbReference type="SUPFAM" id="SSF55729">
    <property type="entry name" value="Acyl-CoA N-acyltransferases (Nat)"/>
    <property type="match status" value="1"/>
</dbReference>
<dbReference type="RefSeq" id="WP_272179849.1">
    <property type="nucleotide sequence ID" value="NZ_JAQOMS010000002.1"/>
</dbReference>
<proteinExistence type="predicted"/>
<dbReference type="InterPro" id="IPR000182">
    <property type="entry name" value="GNAT_dom"/>
</dbReference>
<gene>
    <name evidence="2" type="ORF">PN838_04210</name>
</gene>
<dbReference type="EMBL" id="JAQOMS010000002">
    <property type="protein sequence ID" value="MDC2888152.1"/>
    <property type="molecule type" value="Genomic_DNA"/>
</dbReference>
<evidence type="ECO:0000313" key="3">
    <source>
        <dbReference type="Proteomes" id="UP001528411"/>
    </source>
</evidence>
<comment type="caution">
    <text evidence="2">The sequence shown here is derived from an EMBL/GenBank/DDBJ whole genome shotgun (WGS) entry which is preliminary data.</text>
</comment>
<dbReference type="Proteomes" id="UP001528411">
    <property type="component" value="Unassembled WGS sequence"/>
</dbReference>
<keyword evidence="3" id="KW-1185">Reference proteome</keyword>
<dbReference type="PANTHER" id="PTHR43610">
    <property type="entry name" value="BLL6696 PROTEIN"/>
    <property type="match status" value="1"/>
</dbReference>
<feature type="domain" description="N-acetyltransferase" evidence="1">
    <location>
        <begin position="15"/>
        <end position="153"/>
    </location>
</feature>
<evidence type="ECO:0000313" key="2">
    <source>
        <dbReference type="EMBL" id="MDC2888152.1"/>
    </source>
</evidence>
<organism evidence="2 3">
    <name type="scientific">Psychrosphaera algicola</name>
    <dbReference type="NCBI Taxonomy" id="3023714"/>
    <lineage>
        <taxon>Bacteria</taxon>
        <taxon>Pseudomonadati</taxon>
        <taxon>Pseudomonadota</taxon>
        <taxon>Gammaproteobacteria</taxon>
        <taxon>Alteromonadales</taxon>
        <taxon>Pseudoalteromonadaceae</taxon>
        <taxon>Psychrosphaera</taxon>
    </lineage>
</organism>
<sequence length="199" mass="22832">MNWLEPIELEHETVKLLPLKIAHLEALLAAAQDGNLWELWFTGVPSESTIEDYIKRALADQELGLALPFSVWHKPTNKIIGCTRFCNVVAKNKRLEIGFTWYAKSFQKTSVNTECKQLLLKHAFEKQLAIAVEFRTHWHNVKSQAAIRRLGAKQDGILRNHTIEADGVLRDTVVFSIINSEWPSVKKSLDFKLQQMKQL</sequence>
<accession>A0ABT5FB41</accession>
<dbReference type="PANTHER" id="PTHR43610:SF1">
    <property type="entry name" value="N-ACETYLTRANSFERASE DOMAIN-CONTAINING PROTEIN"/>
    <property type="match status" value="1"/>
</dbReference>
<dbReference type="Pfam" id="PF13302">
    <property type="entry name" value="Acetyltransf_3"/>
    <property type="match status" value="1"/>
</dbReference>
<name>A0ABT5FB41_9GAMM</name>
<evidence type="ECO:0000259" key="1">
    <source>
        <dbReference type="Pfam" id="PF13302"/>
    </source>
</evidence>
<reference evidence="2 3" key="1">
    <citation type="submission" date="2023-01" db="EMBL/GenBank/DDBJ databases">
        <title>Psychrosphaera sp. nov., isolated from marine algae.</title>
        <authorList>
            <person name="Bayburt H."/>
            <person name="Choi B.J."/>
            <person name="Kim J.M."/>
            <person name="Choi D.G."/>
            <person name="Jeon C.O."/>
        </authorList>
    </citation>
    <scope>NUCLEOTIDE SEQUENCE [LARGE SCALE GENOMIC DNA]</scope>
    <source>
        <strain evidence="2 3">G1-22</strain>
    </source>
</reference>
<dbReference type="InterPro" id="IPR016181">
    <property type="entry name" value="Acyl_CoA_acyltransferase"/>
</dbReference>